<feature type="active site" description="Charge relay system" evidence="2">
    <location>
        <position position="294"/>
    </location>
</feature>
<feature type="domain" description="AB hydrolase-1" evidence="3">
    <location>
        <begin position="81"/>
        <end position="326"/>
    </location>
</feature>
<dbReference type="InterPro" id="IPR012020">
    <property type="entry name" value="ABHD4"/>
</dbReference>
<organism evidence="4 5">
    <name type="scientific">OM182 bacterium MED-G28</name>
    <dbReference type="NCBI Taxonomy" id="1986256"/>
    <lineage>
        <taxon>Bacteria</taxon>
        <taxon>Pseudomonadati</taxon>
        <taxon>Pseudomonadota</taxon>
        <taxon>Gammaproteobacteria</taxon>
        <taxon>OMG group</taxon>
        <taxon>OM182 clade</taxon>
    </lineage>
</organism>
<reference evidence="4 5" key="1">
    <citation type="submission" date="2017-08" db="EMBL/GenBank/DDBJ databases">
        <title>Fine stratification of microbial communities through a metagenomic profile of the photic zone.</title>
        <authorList>
            <person name="Haro-Moreno J.M."/>
            <person name="Lopez-Perez M."/>
            <person name="De La Torre J."/>
            <person name="Picazo A."/>
            <person name="Camacho A."/>
            <person name="Rodriguez-Valera F."/>
        </authorList>
    </citation>
    <scope>NUCLEOTIDE SEQUENCE [LARGE SCALE GENOMIC DNA]</scope>
    <source>
        <strain evidence="4">MED-G28</strain>
    </source>
</reference>
<evidence type="ECO:0000259" key="3">
    <source>
        <dbReference type="Pfam" id="PF00561"/>
    </source>
</evidence>
<dbReference type="PANTHER" id="PTHR10794:SF94">
    <property type="entry name" value="ESTERASE YHET-RELATED"/>
    <property type="match status" value="1"/>
</dbReference>
<dbReference type="Pfam" id="PF00561">
    <property type="entry name" value="Abhydrolase_1"/>
    <property type="match status" value="1"/>
</dbReference>
<name>A0A2A5WDS8_9GAMM</name>
<feature type="active site" description="Charge relay system" evidence="2">
    <location>
        <position position="322"/>
    </location>
</feature>
<proteinExistence type="inferred from homology"/>
<dbReference type="SUPFAM" id="SSF53474">
    <property type="entry name" value="alpha/beta-Hydrolases"/>
    <property type="match status" value="1"/>
</dbReference>
<evidence type="ECO:0000256" key="1">
    <source>
        <dbReference type="ARBA" id="ARBA00010884"/>
    </source>
</evidence>
<dbReference type="AlphaFoldDB" id="A0A2A5WDS8"/>
<evidence type="ECO:0000256" key="2">
    <source>
        <dbReference type="PIRSR" id="PIRSR005211-1"/>
    </source>
</evidence>
<accession>A0A2A5WDS8</accession>
<dbReference type="InterPro" id="IPR000073">
    <property type="entry name" value="AB_hydrolase_1"/>
</dbReference>
<keyword evidence="4" id="KW-0378">Hydrolase</keyword>
<dbReference type="GO" id="GO:0034338">
    <property type="term" value="F:short-chain carboxylesterase activity"/>
    <property type="evidence" value="ECO:0007669"/>
    <property type="project" value="TreeGrafter"/>
</dbReference>
<sequence length="344" mass="39205">MFTSIFLSEGIEQRMTHGVVLNKFHPAWWLPGGHSQTLYRKYSPSDVVKQSRERIELDDGDFIDLDWSADAPNRYEASYITVFILHGLCGCSKSSYVLSLQRLLSKNNISSVAMNFRGCSGEINRKAKAYHSGESADVNEVFSKLCEKYFDKRFVCIGYSLGANVLLKWLGEIQRHHKVVKAAAISTPFSLSECSKETLSGMSQLYGKYFVRRLVNDLKTKMELFRKRKQVEELSLLENLGDFSRVRTIWEFDELVTAPLNGFNNALDYYEKCSSLNFLSSIKTQTLLIQSKDDPLIPFKSVPRPESLNSNIQLQLNSAGGHVGFIAGYRERWLETQLLNYLVS</sequence>
<evidence type="ECO:0000313" key="5">
    <source>
        <dbReference type="Proteomes" id="UP000219329"/>
    </source>
</evidence>
<dbReference type="GO" id="GO:0047372">
    <property type="term" value="F:monoacylglycerol lipase activity"/>
    <property type="evidence" value="ECO:0007669"/>
    <property type="project" value="TreeGrafter"/>
</dbReference>
<gene>
    <name evidence="4" type="ORF">CNF02_04055</name>
</gene>
<dbReference type="Gene3D" id="3.40.50.1820">
    <property type="entry name" value="alpha/beta hydrolase"/>
    <property type="match status" value="1"/>
</dbReference>
<feature type="active site" description="Charge relay system" evidence="2">
    <location>
        <position position="160"/>
    </location>
</feature>
<protein>
    <submittedName>
        <fullName evidence="4">Alpha/beta hydrolase</fullName>
    </submittedName>
</protein>
<dbReference type="PIRSF" id="PIRSF005211">
    <property type="entry name" value="Ab_hydro_YheT"/>
    <property type="match status" value="1"/>
</dbReference>
<comment type="caution">
    <text evidence="4">The sequence shown here is derived from an EMBL/GenBank/DDBJ whole genome shotgun (WGS) entry which is preliminary data.</text>
</comment>
<dbReference type="PANTHER" id="PTHR10794">
    <property type="entry name" value="ABHYDROLASE DOMAIN-CONTAINING PROTEIN"/>
    <property type="match status" value="1"/>
</dbReference>
<dbReference type="EMBL" id="NTJZ01000003">
    <property type="protein sequence ID" value="PDH34541.1"/>
    <property type="molecule type" value="Genomic_DNA"/>
</dbReference>
<dbReference type="InterPro" id="IPR050960">
    <property type="entry name" value="AB_hydrolase_4_sf"/>
</dbReference>
<dbReference type="InterPro" id="IPR029058">
    <property type="entry name" value="AB_hydrolase_fold"/>
</dbReference>
<dbReference type="Proteomes" id="UP000219329">
    <property type="component" value="Unassembled WGS sequence"/>
</dbReference>
<comment type="similarity">
    <text evidence="1">Belongs to the AB hydrolase superfamily. AB hydrolase 4 family.</text>
</comment>
<evidence type="ECO:0000313" key="4">
    <source>
        <dbReference type="EMBL" id="PDH34541.1"/>
    </source>
</evidence>